<dbReference type="SMART" id="SM00481">
    <property type="entry name" value="POLIIIAc"/>
    <property type="match status" value="1"/>
</dbReference>
<dbReference type="GO" id="GO:0042578">
    <property type="term" value="F:phosphoric ester hydrolase activity"/>
    <property type="evidence" value="ECO:0007669"/>
    <property type="project" value="TreeGrafter"/>
</dbReference>
<accession>A0A3E5FT35</accession>
<reference evidence="2 3" key="1">
    <citation type="submission" date="2018-08" db="EMBL/GenBank/DDBJ databases">
        <title>A genome reference for cultivated species of the human gut microbiota.</title>
        <authorList>
            <person name="Zou Y."/>
            <person name="Xue W."/>
            <person name="Luo G."/>
        </authorList>
    </citation>
    <scope>NUCLEOTIDE SEQUENCE [LARGE SCALE GENOMIC DNA]</scope>
    <source>
        <strain evidence="2 3">OM02-6</strain>
    </source>
</reference>
<evidence type="ECO:0000313" key="2">
    <source>
        <dbReference type="EMBL" id="RGO14070.1"/>
    </source>
</evidence>
<dbReference type="GO" id="GO:0008270">
    <property type="term" value="F:zinc ion binding"/>
    <property type="evidence" value="ECO:0007669"/>
    <property type="project" value="TreeGrafter"/>
</dbReference>
<dbReference type="PANTHER" id="PTHR36928:SF1">
    <property type="entry name" value="PHOSPHATASE YCDX-RELATED"/>
    <property type="match status" value="1"/>
</dbReference>
<organism evidence="2 3">
    <name type="scientific">Thomasclavelia spiroformis</name>
    <dbReference type="NCBI Taxonomy" id="29348"/>
    <lineage>
        <taxon>Bacteria</taxon>
        <taxon>Bacillati</taxon>
        <taxon>Bacillota</taxon>
        <taxon>Erysipelotrichia</taxon>
        <taxon>Erysipelotrichales</taxon>
        <taxon>Coprobacillaceae</taxon>
        <taxon>Thomasclavelia</taxon>
    </lineage>
</organism>
<dbReference type="SUPFAM" id="SSF89550">
    <property type="entry name" value="PHP domain-like"/>
    <property type="match status" value="1"/>
</dbReference>
<dbReference type="CDD" id="cd07437">
    <property type="entry name" value="PHP_HisPPase_Ycdx_like"/>
    <property type="match status" value="1"/>
</dbReference>
<dbReference type="Pfam" id="PF02811">
    <property type="entry name" value="PHP"/>
    <property type="match status" value="1"/>
</dbReference>
<dbReference type="InterPro" id="IPR016195">
    <property type="entry name" value="Pol/histidinol_Pase-like"/>
</dbReference>
<dbReference type="InterPro" id="IPR050243">
    <property type="entry name" value="PHP_phosphatase"/>
</dbReference>
<gene>
    <name evidence="2" type="ORF">DXB31_00260</name>
</gene>
<dbReference type="Gene3D" id="3.20.20.140">
    <property type="entry name" value="Metal-dependent hydrolases"/>
    <property type="match status" value="1"/>
</dbReference>
<feature type="domain" description="Polymerase/histidinol phosphatase N-terminal" evidence="1">
    <location>
        <begin position="12"/>
        <end position="86"/>
    </location>
</feature>
<dbReference type="AlphaFoldDB" id="A0A3E5FT35"/>
<proteinExistence type="predicted"/>
<dbReference type="InterPro" id="IPR003141">
    <property type="entry name" value="Pol/His_phosphatase_N"/>
</dbReference>
<dbReference type="InterPro" id="IPR004013">
    <property type="entry name" value="PHP_dom"/>
</dbReference>
<evidence type="ECO:0000313" key="3">
    <source>
        <dbReference type="Proteomes" id="UP000261087"/>
    </source>
</evidence>
<comment type="caution">
    <text evidence="2">The sequence shown here is derived from an EMBL/GenBank/DDBJ whole genome shotgun (WGS) entry which is preliminary data.</text>
</comment>
<dbReference type="PANTHER" id="PTHR36928">
    <property type="entry name" value="PHOSPHATASE YCDX-RELATED"/>
    <property type="match status" value="1"/>
</dbReference>
<dbReference type="EMBL" id="QSVF01000001">
    <property type="protein sequence ID" value="RGO14070.1"/>
    <property type="molecule type" value="Genomic_DNA"/>
</dbReference>
<protein>
    <submittedName>
        <fullName evidence="2">Phosphatase</fullName>
    </submittedName>
</protein>
<sequence length="249" mass="28497">MKGVLLMKKIVADIHMHTIVSGHAYGTIREMVLSAKKQNLYLIGISEHGPGIPGTVNPFYYSNLEVIPKIIDGIEVIHGCEINVLNGGRLSLEQDYIDYLDYAIVGIHRQCYKDEGIDKNTDNIIECMKNEKVFFVSHPDDDHTPLDYIRLVQAAKQYHVALEVNNSSLVKKKYRLNCYSNYEKMLSLCQEYQVPIIISSDAHDPSWVGKFDLAYELLEKLKIDEKLILNNDIDKLKKFIRISSHKSIL</sequence>
<dbReference type="Proteomes" id="UP000261087">
    <property type="component" value="Unassembled WGS sequence"/>
</dbReference>
<evidence type="ECO:0000259" key="1">
    <source>
        <dbReference type="SMART" id="SM00481"/>
    </source>
</evidence>
<dbReference type="GO" id="GO:0005829">
    <property type="term" value="C:cytosol"/>
    <property type="evidence" value="ECO:0007669"/>
    <property type="project" value="TreeGrafter"/>
</dbReference>
<name>A0A3E5FT35_9FIRM</name>